<sequence length="634" mass="70455">MTTMGKSTESNRLEQSMFGWFEQRLNPFPSEEPVAPPKGLFAFCWHYSKPAAPWLGLIAVLTALIAIGEVALFQFLGDIVGWLTNADRATFLEREGHKLFWMAALVLVGLPLTAGLESFIMHQMMLGNYQMSARWQMHRFLLRHSMSFFANEAAGCVGTKVMQTSIAVRETVIRILDVFVYVVIYFLTMIVVIAAADWRLMIPILVWLAVYISIVAYFVPRLRKIAAAQADARSMMTGRVVDSYTNIATVKLFSHAGREEVYAKESMDEFLQIVHKQLRKVALFHICVYLNNCVALFVISGQSIWFWLSGAISVGAIAIAIGLAMRFNFMSQWIMREVTALFENIGTVYDGMEMMSKQHDIVDKPDAPTLTAKKGAIHYDRIRFHYGKSKGVIDNLSLDIKAGEKVGLVGRSGAGKTTLMNLLLRFYDLEDGRITIDGQDIAGVSQESLRSLIGVVTQDTSLLHRSIRDNIAYGRPEATDDEVIEAAKRANAWEFIEGLVDMQGRAGLDAQVGERGVKLSGGQRQRVAIARVFLKDAPILVLDEATSALDSEVEAAIQKNLFTLMEGKTVIAIAHRLSTLTEMDRLIVLDKGRIIEAGSHGELIEAGGIYADLWNRQSGGFLSDHPEEAEMAAE</sequence>
<dbReference type="FunFam" id="3.40.50.300:FF:000218">
    <property type="entry name" value="Multidrug ABC transporter ATP-binding protein"/>
    <property type="match status" value="1"/>
</dbReference>
<feature type="transmembrane region" description="Helical" evidence="9">
    <location>
        <begin position="305"/>
        <end position="327"/>
    </location>
</feature>
<dbReference type="GO" id="GO:0005886">
    <property type="term" value="C:plasma membrane"/>
    <property type="evidence" value="ECO:0007669"/>
    <property type="project" value="UniProtKB-SubCell"/>
</dbReference>
<evidence type="ECO:0000256" key="3">
    <source>
        <dbReference type="ARBA" id="ARBA00022692"/>
    </source>
</evidence>
<dbReference type="InterPro" id="IPR039421">
    <property type="entry name" value="Type_1_exporter"/>
</dbReference>
<dbReference type="GO" id="GO:0005524">
    <property type="term" value="F:ATP binding"/>
    <property type="evidence" value="ECO:0007669"/>
    <property type="project" value="UniProtKB-KW"/>
</dbReference>
<evidence type="ECO:0000259" key="11">
    <source>
        <dbReference type="PROSITE" id="PS50929"/>
    </source>
</evidence>
<dbReference type="InterPro" id="IPR011527">
    <property type="entry name" value="ABC1_TM_dom"/>
</dbReference>
<feature type="transmembrane region" description="Helical" evidence="9">
    <location>
        <begin position="172"/>
        <end position="194"/>
    </location>
</feature>
<dbReference type="SUPFAM" id="SSF90123">
    <property type="entry name" value="ABC transporter transmembrane region"/>
    <property type="match status" value="1"/>
</dbReference>
<dbReference type="GO" id="GO:0016887">
    <property type="term" value="F:ATP hydrolysis activity"/>
    <property type="evidence" value="ECO:0007669"/>
    <property type="project" value="InterPro"/>
</dbReference>
<dbReference type="SMART" id="SM00382">
    <property type="entry name" value="AAA"/>
    <property type="match status" value="1"/>
</dbReference>
<keyword evidence="7 9" id="KW-0472">Membrane</keyword>
<keyword evidence="3 9" id="KW-0812">Transmembrane</keyword>
<comment type="similarity">
    <text evidence="2">Belongs to the ABC transporter superfamily.</text>
</comment>
<dbReference type="InterPro" id="IPR017871">
    <property type="entry name" value="ABC_transporter-like_CS"/>
</dbReference>
<dbReference type="InterPro" id="IPR027417">
    <property type="entry name" value="P-loop_NTPase"/>
</dbReference>
<evidence type="ECO:0000313" key="12">
    <source>
        <dbReference type="EMBL" id="ALU64451.1"/>
    </source>
</evidence>
<dbReference type="InterPro" id="IPR003439">
    <property type="entry name" value="ABC_transporter-like_ATP-bd"/>
</dbReference>
<accession>A0A0U3IC26</accession>
<evidence type="ECO:0000256" key="5">
    <source>
        <dbReference type="ARBA" id="ARBA00022840"/>
    </source>
</evidence>
<keyword evidence="5 12" id="KW-0067">ATP-binding</keyword>
<dbReference type="InterPro" id="IPR003593">
    <property type="entry name" value="AAA+_ATPase"/>
</dbReference>
<feature type="transmembrane region" description="Helical" evidence="9">
    <location>
        <begin position="54"/>
        <end position="76"/>
    </location>
</feature>
<feature type="domain" description="ABC transmembrane type-1" evidence="11">
    <location>
        <begin position="57"/>
        <end position="343"/>
    </location>
</feature>
<feature type="transmembrane region" description="Helical" evidence="9">
    <location>
        <begin position="200"/>
        <end position="219"/>
    </location>
</feature>
<dbReference type="PROSITE" id="PS50929">
    <property type="entry name" value="ABC_TM1F"/>
    <property type="match status" value="1"/>
</dbReference>
<keyword evidence="6 9" id="KW-1133">Transmembrane helix</keyword>
<dbReference type="PANTHER" id="PTHR43394">
    <property type="entry name" value="ATP-DEPENDENT PERMEASE MDL1, MITOCHONDRIAL"/>
    <property type="match status" value="1"/>
</dbReference>
<name>A0A0U3IC26_RHILV</name>
<comment type="subcellular location">
    <subcellularLocation>
        <location evidence="1">Cell membrane</location>
        <topology evidence="1">Multi-pass membrane protein</topology>
    </subcellularLocation>
</comment>
<comment type="function">
    <text evidence="8">Part of an ABC transporter complex. Transmembrane domains (TMD) form a pore in the inner membrane and the ATP-binding domain (NBD) is responsible for energy generation.</text>
</comment>
<dbReference type="Pfam" id="PF00664">
    <property type="entry name" value="ABC_membrane"/>
    <property type="match status" value="1"/>
</dbReference>
<keyword evidence="4" id="KW-0547">Nucleotide-binding</keyword>
<dbReference type="PROSITE" id="PS00211">
    <property type="entry name" value="ABC_TRANSPORTER_1"/>
    <property type="match status" value="1"/>
</dbReference>
<evidence type="ECO:0000256" key="8">
    <source>
        <dbReference type="ARBA" id="ARBA00024725"/>
    </source>
</evidence>
<reference evidence="12" key="1">
    <citation type="submission" date="2015-10" db="EMBL/GenBank/DDBJ databases">
        <title>Comparative analysis of sym-gene organization in Rhizobium leguminosarum bv. viciae strains, isolated from different host plants and demonstrating clear differences in symbiotic specificity.</title>
        <authorList>
            <person name="Chirak E.R."/>
            <person name="Kimeklis A.K."/>
            <person name="Andronov E.E."/>
        </authorList>
    </citation>
    <scope>NUCLEOTIDE SEQUENCE</scope>
    <source>
        <strain evidence="12">Vaf12</strain>
    </source>
</reference>
<feature type="domain" description="ABC transporter" evidence="10">
    <location>
        <begin position="377"/>
        <end position="616"/>
    </location>
</feature>
<dbReference type="PANTHER" id="PTHR43394:SF1">
    <property type="entry name" value="ATP-BINDING CASSETTE SUB-FAMILY B MEMBER 10, MITOCHONDRIAL"/>
    <property type="match status" value="1"/>
</dbReference>
<dbReference type="SUPFAM" id="SSF52540">
    <property type="entry name" value="P-loop containing nucleoside triphosphate hydrolases"/>
    <property type="match status" value="1"/>
</dbReference>
<dbReference type="AlphaFoldDB" id="A0A0U3IC26"/>
<organism evidence="12">
    <name type="scientific">Rhizobium leguminosarum bv. viciae</name>
    <dbReference type="NCBI Taxonomy" id="387"/>
    <lineage>
        <taxon>Bacteria</taxon>
        <taxon>Pseudomonadati</taxon>
        <taxon>Pseudomonadota</taxon>
        <taxon>Alphaproteobacteria</taxon>
        <taxon>Hyphomicrobiales</taxon>
        <taxon>Rhizobiaceae</taxon>
        <taxon>Rhizobium/Agrobacterium group</taxon>
        <taxon>Rhizobium</taxon>
    </lineage>
</organism>
<dbReference type="PROSITE" id="PS50893">
    <property type="entry name" value="ABC_TRANSPORTER_2"/>
    <property type="match status" value="1"/>
</dbReference>
<evidence type="ECO:0000256" key="7">
    <source>
        <dbReference type="ARBA" id="ARBA00023136"/>
    </source>
</evidence>
<protein>
    <submittedName>
        <fullName evidence="12">Lipid A export ATP-binding/permease protein MsbA</fullName>
    </submittedName>
</protein>
<evidence type="ECO:0000256" key="1">
    <source>
        <dbReference type="ARBA" id="ARBA00004651"/>
    </source>
</evidence>
<dbReference type="EMBL" id="KT944070">
    <property type="protein sequence ID" value="ALU64451.1"/>
    <property type="molecule type" value="Genomic_DNA"/>
</dbReference>
<evidence type="ECO:0000256" key="2">
    <source>
        <dbReference type="ARBA" id="ARBA00005417"/>
    </source>
</evidence>
<dbReference type="FunFam" id="1.20.1560.10:FF:000070">
    <property type="entry name" value="Multidrug ABC transporter ATP-binding protein"/>
    <property type="match status" value="1"/>
</dbReference>
<dbReference type="Gene3D" id="1.20.1560.10">
    <property type="entry name" value="ABC transporter type 1, transmembrane domain"/>
    <property type="match status" value="1"/>
</dbReference>
<dbReference type="InterPro" id="IPR036640">
    <property type="entry name" value="ABC1_TM_sf"/>
</dbReference>
<feature type="transmembrane region" description="Helical" evidence="9">
    <location>
        <begin position="99"/>
        <end position="121"/>
    </location>
</feature>
<dbReference type="GO" id="GO:0015421">
    <property type="term" value="F:ABC-type oligopeptide transporter activity"/>
    <property type="evidence" value="ECO:0007669"/>
    <property type="project" value="TreeGrafter"/>
</dbReference>
<dbReference type="Gene3D" id="3.40.50.300">
    <property type="entry name" value="P-loop containing nucleotide triphosphate hydrolases"/>
    <property type="match status" value="1"/>
</dbReference>
<evidence type="ECO:0000256" key="9">
    <source>
        <dbReference type="SAM" id="Phobius"/>
    </source>
</evidence>
<evidence type="ECO:0000256" key="4">
    <source>
        <dbReference type="ARBA" id="ARBA00022741"/>
    </source>
</evidence>
<proteinExistence type="inferred from homology"/>
<dbReference type="Pfam" id="PF00005">
    <property type="entry name" value="ABC_tran"/>
    <property type="match status" value="1"/>
</dbReference>
<feature type="transmembrane region" description="Helical" evidence="9">
    <location>
        <begin position="281"/>
        <end position="299"/>
    </location>
</feature>
<evidence type="ECO:0000259" key="10">
    <source>
        <dbReference type="PROSITE" id="PS50893"/>
    </source>
</evidence>
<evidence type="ECO:0000256" key="6">
    <source>
        <dbReference type="ARBA" id="ARBA00022989"/>
    </source>
</evidence>